<comment type="function">
    <text evidence="3">Lytic transglycosylase with a strong preference for naked glycan strands that lack stem peptides.</text>
</comment>
<dbReference type="InterPro" id="IPR036908">
    <property type="entry name" value="RlpA-like_sf"/>
</dbReference>
<evidence type="ECO:0000256" key="5">
    <source>
        <dbReference type="SAM" id="SignalP"/>
    </source>
</evidence>
<comment type="subcellular location">
    <subcellularLocation>
        <location evidence="3">Cell membrane</location>
        <topology evidence="3">Lipid-anchor</topology>
    </subcellularLocation>
</comment>
<evidence type="ECO:0000256" key="1">
    <source>
        <dbReference type="ARBA" id="ARBA00023239"/>
    </source>
</evidence>
<keyword evidence="5" id="KW-0732">Signal</keyword>
<dbReference type="eggNOG" id="COG0797">
    <property type="taxonomic scope" value="Bacteria"/>
</dbReference>
<keyword evidence="3 7" id="KW-0449">Lipoprotein</keyword>
<dbReference type="InterPro" id="IPR018392">
    <property type="entry name" value="LysM"/>
</dbReference>
<sequence>MKRLIGSLALVLMGCAPALTAPPRYVVQPGDTLYSLARRFGTTVAALQAANHLEGTTIYAGQVLVIPSGTSPARPARFVQEGYASYYGPKFHGRKTASGEVFDMYAYTAAHRTLPFGTRVRVTRLDTGKSVVVRINDRGPWKEGRIIDLSYRAAQDLEMIGLGVVWVRLEVIEEASTE</sequence>
<dbReference type="GO" id="GO:0071555">
    <property type="term" value="P:cell wall organization"/>
    <property type="evidence" value="ECO:0007669"/>
    <property type="project" value="UniProtKB-KW"/>
</dbReference>
<keyword evidence="3" id="KW-0564">Palmitate</keyword>
<keyword evidence="8" id="KW-1185">Reference proteome</keyword>
<dbReference type="CDD" id="cd22268">
    <property type="entry name" value="DPBB_RlpA-like"/>
    <property type="match status" value="1"/>
</dbReference>
<dbReference type="HOGENOM" id="CLU_042923_6_2_0"/>
<dbReference type="InterPro" id="IPR036779">
    <property type="entry name" value="LysM_dom_sf"/>
</dbReference>
<keyword evidence="1 3" id="KW-0456">Lyase</keyword>
<dbReference type="InterPro" id="IPR009009">
    <property type="entry name" value="RlpA-like_DPBB"/>
</dbReference>
<evidence type="ECO:0000313" key="8">
    <source>
        <dbReference type="Proteomes" id="UP000007030"/>
    </source>
</evidence>
<evidence type="ECO:0000256" key="3">
    <source>
        <dbReference type="HAMAP-Rule" id="MF_02071"/>
    </source>
</evidence>
<dbReference type="GO" id="GO:0000270">
    <property type="term" value="P:peptidoglycan metabolic process"/>
    <property type="evidence" value="ECO:0007669"/>
    <property type="project" value="UniProtKB-UniRule"/>
</dbReference>
<dbReference type="STRING" id="869210.Marky_1207"/>
<gene>
    <name evidence="3" type="primary">rlpA</name>
    <name evidence="7" type="ordered locus">Marky_1207</name>
</gene>
<dbReference type="PANTHER" id="PTHR34183:SF1">
    <property type="entry name" value="ENDOLYTIC PEPTIDOGLYCAN TRANSGLYCOSYLASE RLPA"/>
    <property type="match status" value="1"/>
</dbReference>
<dbReference type="SUPFAM" id="SSF54106">
    <property type="entry name" value="LysM domain"/>
    <property type="match status" value="1"/>
</dbReference>
<keyword evidence="3" id="KW-0472">Membrane</keyword>
<dbReference type="SUPFAM" id="SSF50685">
    <property type="entry name" value="Barwin-like endoglucanases"/>
    <property type="match status" value="1"/>
</dbReference>
<dbReference type="Pfam" id="PF03330">
    <property type="entry name" value="DPBB_1"/>
    <property type="match status" value="1"/>
</dbReference>
<dbReference type="SMART" id="SM00257">
    <property type="entry name" value="LysM"/>
    <property type="match status" value="1"/>
</dbReference>
<dbReference type="PROSITE" id="PS51782">
    <property type="entry name" value="LYSM"/>
    <property type="match status" value="1"/>
</dbReference>
<keyword evidence="2 3" id="KW-0961">Cell wall biogenesis/degradation</keyword>
<dbReference type="OrthoDB" id="9779128at2"/>
<dbReference type="GO" id="GO:0005886">
    <property type="term" value="C:plasma membrane"/>
    <property type="evidence" value="ECO:0007669"/>
    <property type="project" value="UniProtKB-SubCell"/>
</dbReference>
<evidence type="ECO:0000259" key="6">
    <source>
        <dbReference type="PROSITE" id="PS51782"/>
    </source>
</evidence>
<feature type="signal peptide" evidence="5">
    <location>
        <begin position="1"/>
        <end position="21"/>
    </location>
</feature>
<dbReference type="NCBIfam" id="TIGR00413">
    <property type="entry name" value="rlpA"/>
    <property type="match status" value="1"/>
</dbReference>
<dbReference type="RefSeq" id="WP_013703994.1">
    <property type="nucleotide sequence ID" value="NC_015387.1"/>
</dbReference>
<dbReference type="EMBL" id="CP002630">
    <property type="protein sequence ID" value="AEB11947.1"/>
    <property type="molecule type" value="Genomic_DNA"/>
</dbReference>
<organism evidence="7 8">
    <name type="scientific">Marinithermus hydrothermalis (strain DSM 14884 / JCM 11576 / T1)</name>
    <dbReference type="NCBI Taxonomy" id="869210"/>
    <lineage>
        <taxon>Bacteria</taxon>
        <taxon>Thermotogati</taxon>
        <taxon>Deinococcota</taxon>
        <taxon>Deinococci</taxon>
        <taxon>Thermales</taxon>
        <taxon>Thermaceae</taxon>
        <taxon>Marinithermus</taxon>
    </lineage>
</organism>
<dbReference type="Gene3D" id="3.10.350.10">
    <property type="entry name" value="LysM domain"/>
    <property type="match status" value="1"/>
</dbReference>
<dbReference type="HAMAP" id="MF_02071">
    <property type="entry name" value="RlpA"/>
    <property type="match status" value="1"/>
</dbReference>
<dbReference type="EC" id="4.2.2.-" evidence="3"/>
<dbReference type="eggNOG" id="COG1388">
    <property type="taxonomic scope" value="Bacteria"/>
</dbReference>
<dbReference type="CDD" id="cd00118">
    <property type="entry name" value="LysM"/>
    <property type="match status" value="1"/>
</dbReference>
<accession>F2NQK9</accession>
<feature type="domain" description="LysM" evidence="6">
    <location>
        <begin position="23"/>
        <end position="66"/>
    </location>
</feature>
<evidence type="ECO:0000313" key="7">
    <source>
        <dbReference type="EMBL" id="AEB11947.1"/>
    </source>
</evidence>
<evidence type="ECO:0000256" key="2">
    <source>
        <dbReference type="ARBA" id="ARBA00023316"/>
    </source>
</evidence>
<dbReference type="InterPro" id="IPR034718">
    <property type="entry name" value="RlpA"/>
</dbReference>
<evidence type="ECO:0000256" key="4">
    <source>
        <dbReference type="RuleBase" id="RU003495"/>
    </source>
</evidence>
<reference evidence="7 8" key="1">
    <citation type="journal article" date="2012" name="Stand. Genomic Sci.">
        <title>Complete genome sequence of the aerobic, heterotroph Marinithermus hydrothermalis type strain (T1(T)) from a deep-sea hydrothermal vent chimney.</title>
        <authorList>
            <person name="Copeland A."/>
            <person name="Gu W."/>
            <person name="Yasawong M."/>
            <person name="Lapidus A."/>
            <person name="Lucas S."/>
            <person name="Deshpande S."/>
            <person name="Pagani I."/>
            <person name="Tapia R."/>
            <person name="Cheng J.F."/>
            <person name="Goodwin L.A."/>
            <person name="Pitluck S."/>
            <person name="Liolios K."/>
            <person name="Ivanova N."/>
            <person name="Mavromatis K."/>
            <person name="Mikhailova N."/>
            <person name="Pati A."/>
            <person name="Chen A."/>
            <person name="Palaniappan K."/>
            <person name="Land M."/>
            <person name="Pan C."/>
            <person name="Brambilla E.M."/>
            <person name="Rohde M."/>
            <person name="Tindall B.J."/>
            <person name="Sikorski J."/>
            <person name="Goker M."/>
            <person name="Detter J.C."/>
            <person name="Bristow J."/>
            <person name="Eisen J.A."/>
            <person name="Markowitz V."/>
            <person name="Hugenholtz P."/>
            <person name="Kyrpides N.C."/>
            <person name="Klenk H.P."/>
            <person name="Woyke T."/>
        </authorList>
    </citation>
    <scope>NUCLEOTIDE SEQUENCE [LARGE SCALE GENOMIC DNA]</scope>
    <source>
        <strain evidence="8">DSM 14884 / JCM 11576 / T1</strain>
    </source>
</reference>
<dbReference type="GO" id="GO:0008932">
    <property type="term" value="F:lytic endotransglycosylase activity"/>
    <property type="evidence" value="ECO:0007669"/>
    <property type="project" value="UniProtKB-UniRule"/>
</dbReference>
<dbReference type="KEGG" id="mhd:Marky_1207"/>
<dbReference type="InterPro" id="IPR012997">
    <property type="entry name" value="RplA"/>
</dbReference>
<proteinExistence type="inferred from homology"/>
<protein>
    <recommendedName>
        <fullName evidence="3">Probable endolytic peptidoglycan transglycosylase RlpA</fullName>
        <ecNumber evidence="3">4.2.2.-</ecNumber>
    </recommendedName>
</protein>
<dbReference type="Gene3D" id="2.40.40.10">
    <property type="entry name" value="RlpA-like domain"/>
    <property type="match status" value="1"/>
</dbReference>
<dbReference type="Proteomes" id="UP000007030">
    <property type="component" value="Chromosome"/>
</dbReference>
<feature type="chain" id="PRO_5009991455" description="Probable endolytic peptidoglycan transglycosylase RlpA" evidence="5">
    <location>
        <begin position="22"/>
        <end position="178"/>
    </location>
</feature>
<name>F2NQK9_MARHT</name>
<keyword evidence="3" id="KW-1003">Cell membrane</keyword>
<dbReference type="AlphaFoldDB" id="F2NQK9"/>
<comment type="similarity">
    <text evidence="3 4">Belongs to the RlpA family.</text>
</comment>
<dbReference type="Pfam" id="PF01476">
    <property type="entry name" value="LysM"/>
    <property type="match status" value="1"/>
</dbReference>
<dbReference type="PANTHER" id="PTHR34183">
    <property type="entry name" value="ENDOLYTIC PEPTIDOGLYCAN TRANSGLYCOSYLASE RLPA"/>
    <property type="match status" value="1"/>
</dbReference>
<dbReference type="PROSITE" id="PS51257">
    <property type="entry name" value="PROKAR_LIPOPROTEIN"/>
    <property type="match status" value="1"/>
</dbReference>